<organism evidence="1 2">
    <name type="scientific">Vibrio ostreae</name>
    <dbReference type="NCBI Taxonomy" id="2841925"/>
    <lineage>
        <taxon>Bacteria</taxon>
        <taxon>Pseudomonadati</taxon>
        <taxon>Pseudomonadota</taxon>
        <taxon>Gammaproteobacteria</taxon>
        <taxon>Vibrionales</taxon>
        <taxon>Vibrionaceae</taxon>
        <taxon>Vibrio</taxon>
    </lineage>
</organism>
<gene>
    <name evidence="1" type="ORF">KNV97_16225</name>
</gene>
<evidence type="ECO:0000313" key="2">
    <source>
        <dbReference type="Proteomes" id="UP000694232"/>
    </source>
</evidence>
<dbReference type="Proteomes" id="UP000694232">
    <property type="component" value="Chromosome 1"/>
</dbReference>
<dbReference type="EMBL" id="CP076643">
    <property type="protein sequence ID" value="QXO16990.1"/>
    <property type="molecule type" value="Genomic_DNA"/>
</dbReference>
<dbReference type="InterPro" id="IPR047729">
    <property type="entry name" value="Sce7726-like"/>
</dbReference>
<sequence length="206" mass="23394">MSKSYNQNESDYKLLLIEHLLETSPNTPFATEVPFAFSKRRADLVIVETGCTHAIEIKSDVDNTYSLVEQLVDYQKSFNKVSVLISEKHIGILPNIPKNIGVLIYVNGKIRQRRKAKARRQLDKLIALDLLLTQDLSSLSTIKSNRVDMIKELAKKLTFSEVNELAYNSVSEKVIPVFTLFRKELGKKISAHDLEVLAMRTITAFL</sequence>
<dbReference type="RefSeq" id="WP_218562335.1">
    <property type="nucleotide sequence ID" value="NZ_CP076643.1"/>
</dbReference>
<keyword evidence="2" id="KW-1185">Reference proteome</keyword>
<dbReference type="AlphaFoldDB" id="A0A975U8A9"/>
<name>A0A975U8A9_9VIBR</name>
<reference evidence="1" key="1">
    <citation type="submission" date="2021-06" db="EMBL/GenBank/DDBJ databases">
        <title>Vibrio nov. sp., novel gut bacterium isolated from Yellow Sea oyster.</title>
        <authorList>
            <person name="Muhammad N."/>
            <person name="Nguyen T.H."/>
            <person name="Lee Y.-J."/>
            <person name="Ko J."/>
            <person name="Kim S.-G."/>
        </authorList>
    </citation>
    <scope>NUCLEOTIDE SEQUENCE</scope>
    <source>
        <strain evidence="1">OG9-811</strain>
    </source>
</reference>
<accession>A0A975U8A9</accession>
<proteinExistence type="predicted"/>
<protein>
    <submittedName>
        <fullName evidence="1">Sce7726 family protein</fullName>
    </submittedName>
</protein>
<evidence type="ECO:0000313" key="1">
    <source>
        <dbReference type="EMBL" id="QXO16990.1"/>
    </source>
</evidence>
<dbReference type="KEGG" id="vos:KNV97_16225"/>
<dbReference type="NCBIfam" id="NF033832">
    <property type="entry name" value="sce7726_fam"/>
    <property type="match status" value="1"/>
</dbReference>